<organism evidence="1 2">
    <name type="scientific">Pluteus cervinus</name>
    <dbReference type="NCBI Taxonomy" id="181527"/>
    <lineage>
        <taxon>Eukaryota</taxon>
        <taxon>Fungi</taxon>
        <taxon>Dikarya</taxon>
        <taxon>Basidiomycota</taxon>
        <taxon>Agaricomycotina</taxon>
        <taxon>Agaricomycetes</taxon>
        <taxon>Agaricomycetidae</taxon>
        <taxon>Agaricales</taxon>
        <taxon>Pluteineae</taxon>
        <taxon>Pluteaceae</taxon>
        <taxon>Pluteus</taxon>
    </lineage>
</organism>
<accession>A0ACD3B2R7</accession>
<dbReference type="EMBL" id="ML208287">
    <property type="protein sequence ID" value="TFK72264.1"/>
    <property type="molecule type" value="Genomic_DNA"/>
</dbReference>
<evidence type="ECO:0000313" key="2">
    <source>
        <dbReference type="Proteomes" id="UP000308600"/>
    </source>
</evidence>
<name>A0ACD3B2R7_9AGAR</name>
<keyword evidence="2" id="KW-1185">Reference proteome</keyword>
<proteinExistence type="predicted"/>
<gene>
    <name evidence="1" type="ORF">BDN72DRAFT_343124</name>
</gene>
<sequence length="665" mass="74769">MLSPQPTTLLSLPNELLLDIFRSSPDLEDELIYLGRMCRSLNSLCIPLYLQRRGIILRNIVEGGERAGFHQTLSEDVAFPNIPRKNTLEIHFPRTGPVIHGIFDALVLNFEEIPCRLSLQNSSALSNQVSYHGRNTESTSARTPALHHIHFFFHQPSNRLPRLRFFSRIEYFLRNRHIRTNIVSVYNLQPAGSLRDAVDLSQWLRGVAGLLGAILESGCRTLEIVSRGDRATSYSALWRESPQTQDDDLELKLDKASNGILTRMRAALPKFAFRLPFHQRKGLDQRILAKVSGSIQQACHLTCLVISTPILIVPPVSSWLFALLQLPTCPLTKLGFTQIESSVARWVSFFERLEACFLLKEKAVKSANEQIGSPVLKELCISRCYGIPRGSILRLLSSLNGLETIKLEVLRFESLELDPPKPEPQYFFDYAETLEYPSDPRFTRSESVLPSAAMELFDPTLPHLTSLTIPSNWAHDFPFQSSPTHLRCLFIQIQGDISTSEFWEEGGGTKLAEILPLYPPSKCVLLGLHIQFEDLYLSRGSWGGTTSHSEAETLLRANVCPLIRCLFLDEGSATWRNEHGGVSESWLCMFPDLTHVKVGTLFSGFQYQIGKRRAGIRLKTLFGGCKTLKTVEFEGYMYDREGWAEAVELLAGDAALVPSPEHSSA</sequence>
<dbReference type="Proteomes" id="UP000308600">
    <property type="component" value="Unassembled WGS sequence"/>
</dbReference>
<evidence type="ECO:0000313" key="1">
    <source>
        <dbReference type="EMBL" id="TFK72264.1"/>
    </source>
</evidence>
<protein>
    <submittedName>
        <fullName evidence="1">Uncharacterized protein</fullName>
    </submittedName>
</protein>
<reference evidence="1 2" key="1">
    <citation type="journal article" date="2019" name="Nat. Ecol. Evol.">
        <title>Megaphylogeny resolves global patterns of mushroom evolution.</title>
        <authorList>
            <person name="Varga T."/>
            <person name="Krizsan K."/>
            <person name="Foldi C."/>
            <person name="Dima B."/>
            <person name="Sanchez-Garcia M."/>
            <person name="Sanchez-Ramirez S."/>
            <person name="Szollosi G.J."/>
            <person name="Szarkandi J.G."/>
            <person name="Papp V."/>
            <person name="Albert L."/>
            <person name="Andreopoulos W."/>
            <person name="Angelini C."/>
            <person name="Antonin V."/>
            <person name="Barry K.W."/>
            <person name="Bougher N.L."/>
            <person name="Buchanan P."/>
            <person name="Buyck B."/>
            <person name="Bense V."/>
            <person name="Catcheside P."/>
            <person name="Chovatia M."/>
            <person name="Cooper J."/>
            <person name="Damon W."/>
            <person name="Desjardin D."/>
            <person name="Finy P."/>
            <person name="Geml J."/>
            <person name="Haridas S."/>
            <person name="Hughes K."/>
            <person name="Justo A."/>
            <person name="Karasinski D."/>
            <person name="Kautmanova I."/>
            <person name="Kiss B."/>
            <person name="Kocsube S."/>
            <person name="Kotiranta H."/>
            <person name="LaButti K.M."/>
            <person name="Lechner B.E."/>
            <person name="Liimatainen K."/>
            <person name="Lipzen A."/>
            <person name="Lukacs Z."/>
            <person name="Mihaltcheva S."/>
            <person name="Morgado L.N."/>
            <person name="Niskanen T."/>
            <person name="Noordeloos M.E."/>
            <person name="Ohm R.A."/>
            <person name="Ortiz-Santana B."/>
            <person name="Ovrebo C."/>
            <person name="Racz N."/>
            <person name="Riley R."/>
            <person name="Savchenko A."/>
            <person name="Shiryaev A."/>
            <person name="Soop K."/>
            <person name="Spirin V."/>
            <person name="Szebenyi C."/>
            <person name="Tomsovsky M."/>
            <person name="Tulloss R.E."/>
            <person name="Uehling J."/>
            <person name="Grigoriev I.V."/>
            <person name="Vagvolgyi C."/>
            <person name="Papp T."/>
            <person name="Martin F.M."/>
            <person name="Miettinen O."/>
            <person name="Hibbett D.S."/>
            <person name="Nagy L.G."/>
        </authorList>
    </citation>
    <scope>NUCLEOTIDE SEQUENCE [LARGE SCALE GENOMIC DNA]</scope>
    <source>
        <strain evidence="1 2">NL-1719</strain>
    </source>
</reference>